<keyword evidence="1" id="KW-0479">Metal-binding</keyword>
<dbReference type="CDD" id="cd19677">
    <property type="entry name" value="UBR-box_UBR7"/>
    <property type="match status" value="1"/>
</dbReference>
<feature type="region of interest" description="Disordered" evidence="5">
    <location>
        <begin position="218"/>
        <end position="252"/>
    </location>
</feature>
<name>A0A8B9K1K3_ASTMX</name>
<dbReference type="SUPFAM" id="SSF57903">
    <property type="entry name" value="FYVE/PHD zinc finger"/>
    <property type="match status" value="1"/>
</dbReference>
<dbReference type="GO" id="GO:0061630">
    <property type="term" value="F:ubiquitin protein ligase activity"/>
    <property type="evidence" value="ECO:0007669"/>
    <property type="project" value="InterPro"/>
</dbReference>
<evidence type="ECO:0000256" key="3">
    <source>
        <dbReference type="ARBA" id="ARBA00022833"/>
    </source>
</evidence>
<evidence type="ECO:0000256" key="5">
    <source>
        <dbReference type="SAM" id="MobiDB-lite"/>
    </source>
</evidence>
<evidence type="ECO:0000313" key="7">
    <source>
        <dbReference type="Ensembl" id="ENSAMXP00005029351.1"/>
    </source>
</evidence>
<dbReference type="Proteomes" id="UP000694621">
    <property type="component" value="Unplaced"/>
</dbReference>
<feature type="compositionally biased region" description="Basic and acidic residues" evidence="5">
    <location>
        <begin position="240"/>
        <end position="252"/>
    </location>
</feature>
<dbReference type="InterPro" id="IPR013083">
    <property type="entry name" value="Znf_RING/FYVE/PHD"/>
</dbReference>
<dbReference type="PANTHER" id="PTHR13513">
    <property type="entry name" value="E3 UBIQUITIN-PROTEIN LIGASE UBR7"/>
    <property type="match status" value="1"/>
</dbReference>
<dbReference type="Ensembl" id="ENSAMXT00005032183.1">
    <property type="protein sequence ID" value="ENSAMXP00005029351.1"/>
    <property type="gene ID" value="ENSAMXG00005014520.1"/>
</dbReference>
<protein>
    <recommendedName>
        <fullName evidence="6">UBR-type domain-containing protein</fullName>
    </recommendedName>
</protein>
<dbReference type="Pfam" id="PF02207">
    <property type="entry name" value="zf-UBR"/>
    <property type="match status" value="1"/>
</dbReference>
<dbReference type="Gene3D" id="3.30.40.10">
    <property type="entry name" value="Zinc/RING finger domain, C3HC4 (zinc finger)"/>
    <property type="match status" value="1"/>
</dbReference>
<feature type="domain" description="UBR-type" evidence="6">
    <location>
        <begin position="34"/>
        <end position="106"/>
    </location>
</feature>
<organism evidence="7 8">
    <name type="scientific">Astyanax mexicanus</name>
    <name type="common">Blind cave fish</name>
    <name type="synonym">Astyanax fasciatus mexicanus</name>
    <dbReference type="NCBI Taxonomy" id="7994"/>
    <lineage>
        <taxon>Eukaryota</taxon>
        <taxon>Metazoa</taxon>
        <taxon>Chordata</taxon>
        <taxon>Craniata</taxon>
        <taxon>Vertebrata</taxon>
        <taxon>Euteleostomi</taxon>
        <taxon>Actinopterygii</taxon>
        <taxon>Neopterygii</taxon>
        <taxon>Teleostei</taxon>
        <taxon>Ostariophysi</taxon>
        <taxon>Characiformes</taxon>
        <taxon>Characoidei</taxon>
        <taxon>Acestrorhamphidae</taxon>
        <taxon>Acestrorhamphinae</taxon>
        <taxon>Astyanax</taxon>
    </lineage>
</organism>
<dbReference type="GeneID" id="103039744"/>
<keyword evidence="2" id="KW-0863">Zinc-finger</keyword>
<feature type="zinc finger region" description="UBR-type" evidence="4">
    <location>
        <begin position="34"/>
        <end position="106"/>
    </location>
</feature>
<sequence>MADNEGNVAAVSLVDVEDEELREALAVLAGSDPDQCSYQQGYMKRQAVFACNTCRTEGMEPTGVCLACANHCHDGHDIFELYTKRNFCCDCGNKNFGTFECKLSPKKDSQNTKNVYNHNYFGRYCSCDRPYPDEDDQVGEEMIQCIICEDWYHLKHLGCAAVDSEELLEMVCESCMNKAPFLWTYAAYFATPPVTSKENEDVTTPNVEKETLSYPCRDGGHAEPSTSQGCIKNPTLPNGDRTESQKRTREEMERHSSACQSEAALCKLKNLKTKGLVRPRVGSVFWPYCWRSKLCTCTDCKRAYVEAGVQFLLDESDTVLAYENKGKSLLREDLLTSCFSSLDRVQQLEIIYQFNDMKDELNAFLRDLADQGKEVTPEAIHAFFEELQAKKRRRSSAGQYNCS</sequence>
<accession>A0A8B9K1K3</accession>
<dbReference type="InterPro" id="IPR047506">
    <property type="entry name" value="UBR7-like_UBR-box"/>
</dbReference>
<proteinExistence type="predicted"/>
<dbReference type="CDD" id="cd15542">
    <property type="entry name" value="PHD_UBR7"/>
    <property type="match status" value="1"/>
</dbReference>
<evidence type="ECO:0000313" key="8">
    <source>
        <dbReference type="Proteomes" id="UP000694621"/>
    </source>
</evidence>
<dbReference type="PROSITE" id="PS51157">
    <property type="entry name" value="ZF_UBR"/>
    <property type="match status" value="1"/>
</dbReference>
<keyword evidence="3" id="KW-0862">Zinc</keyword>
<evidence type="ECO:0000259" key="6">
    <source>
        <dbReference type="PROSITE" id="PS51157"/>
    </source>
</evidence>
<reference evidence="7" key="1">
    <citation type="submission" date="2025-08" db="UniProtKB">
        <authorList>
            <consortium name="Ensembl"/>
        </authorList>
    </citation>
    <scope>IDENTIFICATION</scope>
</reference>
<dbReference type="PANTHER" id="PTHR13513:SF10">
    <property type="entry name" value="E3 UBIQUITIN-PROTEIN LIGASE UBR7"/>
    <property type="match status" value="1"/>
</dbReference>
<evidence type="ECO:0000256" key="4">
    <source>
        <dbReference type="PROSITE-ProRule" id="PRU00508"/>
    </source>
</evidence>
<dbReference type="AlphaFoldDB" id="A0A8B9K1K3"/>
<evidence type="ECO:0000256" key="1">
    <source>
        <dbReference type="ARBA" id="ARBA00022723"/>
    </source>
</evidence>
<dbReference type="SMART" id="SM00396">
    <property type="entry name" value="ZnF_UBR1"/>
    <property type="match status" value="1"/>
</dbReference>
<dbReference type="InterPro" id="IPR040204">
    <property type="entry name" value="UBR7"/>
</dbReference>
<dbReference type="InterPro" id="IPR003126">
    <property type="entry name" value="Znf_UBR"/>
</dbReference>
<dbReference type="GO" id="GO:0008270">
    <property type="term" value="F:zinc ion binding"/>
    <property type="evidence" value="ECO:0007669"/>
    <property type="project" value="UniProtKB-KW"/>
</dbReference>
<evidence type="ECO:0000256" key="2">
    <source>
        <dbReference type="ARBA" id="ARBA00022771"/>
    </source>
</evidence>
<dbReference type="InterPro" id="IPR011011">
    <property type="entry name" value="Znf_FYVE_PHD"/>
</dbReference>
<dbReference type="OMA" id="CKKAYVA"/>
<dbReference type="KEGG" id="amex:103039744"/>
<dbReference type="GO" id="GO:0005737">
    <property type="term" value="C:cytoplasm"/>
    <property type="evidence" value="ECO:0007669"/>
    <property type="project" value="TreeGrafter"/>
</dbReference>